<dbReference type="GO" id="GO:0005737">
    <property type="term" value="C:cytoplasm"/>
    <property type="evidence" value="ECO:0007669"/>
    <property type="project" value="UniProtKB-SubCell"/>
</dbReference>
<dbReference type="CDD" id="cd00593">
    <property type="entry name" value="RIBOc"/>
    <property type="match status" value="1"/>
</dbReference>
<evidence type="ECO:0000256" key="3">
    <source>
        <dbReference type="ARBA" id="ARBA00022552"/>
    </source>
</evidence>
<keyword evidence="9 13" id="KW-0378">Hydrolase</keyword>
<dbReference type="PROSITE" id="PS50142">
    <property type="entry name" value="RNASE_3_2"/>
    <property type="match status" value="1"/>
</dbReference>
<dbReference type="SMART" id="SM00358">
    <property type="entry name" value="DSRM"/>
    <property type="match status" value="1"/>
</dbReference>
<dbReference type="Proteomes" id="UP000007473">
    <property type="component" value="Chromosome"/>
</dbReference>
<sequence>MDEIKQTIQEFLKAWNINYHNLGYYRQAVTHGSYFGLKKNQNKNNVSERVGNYQDLEFLGDAILQYLSSDFVFKKFPNLSAGNMTLIRSKLVCTKSLNEISTKIGLKDFLLTAPGQMSKDAKRSVKVGADIFEAFIAAIYLDTNLKVVKEFLNKTVFDIKIGDFDIKHLKDAKTAFQEQIQSFSKLAVMYIVSEKSPTEFEAHAVHDNKIYGIGFGKSKAEAEENAALDALHKMKK</sequence>
<dbReference type="KEGG" id="mfm:MfeM64YM_0626"/>
<feature type="binding site" evidence="13">
    <location>
        <position position="57"/>
    </location>
    <ligand>
        <name>Mg(2+)</name>
        <dbReference type="ChEBI" id="CHEBI:18420"/>
    </ligand>
</feature>
<evidence type="ECO:0000256" key="7">
    <source>
        <dbReference type="ARBA" id="ARBA00022723"/>
    </source>
</evidence>
<comment type="similarity">
    <text evidence="2">Belongs to the ribonuclease III family.</text>
</comment>
<feature type="active site" evidence="13">
    <location>
        <position position="61"/>
    </location>
</feature>
<evidence type="ECO:0000256" key="10">
    <source>
        <dbReference type="ARBA" id="ARBA00022842"/>
    </source>
</evidence>
<dbReference type="GO" id="GO:0008033">
    <property type="term" value="P:tRNA processing"/>
    <property type="evidence" value="ECO:0007669"/>
    <property type="project" value="UniProtKB-KW"/>
</dbReference>
<dbReference type="GO" id="GO:0006364">
    <property type="term" value="P:rRNA processing"/>
    <property type="evidence" value="ECO:0007669"/>
    <property type="project" value="UniProtKB-UniRule"/>
</dbReference>
<comment type="catalytic activity">
    <reaction evidence="1 13">
        <text>Endonucleolytic cleavage to 5'-phosphomonoester.</text>
        <dbReference type="EC" id="3.1.26.3"/>
    </reaction>
</comment>
<keyword evidence="5 13" id="KW-0819">tRNA processing</keyword>
<feature type="domain" description="DRBM" evidence="14">
    <location>
        <begin position="171"/>
        <end position="236"/>
    </location>
</feature>
<dbReference type="HAMAP" id="MF_00104">
    <property type="entry name" value="RNase_III"/>
    <property type="match status" value="1"/>
</dbReference>
<evidence type="ECO:0000259" key="14">
    <source>
        <dbReference type="PROSITE" id="PS50137"/>
    </source>
</evidence>
<evidence type="ECO:0000256" key="12">
    <source>
        <dbReference type="ARBA" id="ARBA00049596"/>
    </source>
</evidence>
<dbReference type="SMART" id="SM00535">
    <property type="entry name" value="RIBOc"/>
    <property type="match status" value="1"/>
</dbReference>
<comment type="function">
    <text evidence="12 13">Digests double-stranded RNA. Involved in the processing of primary rRNA transcript to yield the immediate precursors to the large and small rRNAs (23S and 16S). Processes some mRNAs, and tRNAs when they are encoded in the rRNA operon. Processes pre-crRNA and tracrRNA of type II CRISPR loci if present in the organism.</text>
</comment>
<feature type="binding site" evidence="13">
    <location>
        <position position="130"/>
    </location>
    <ligand>
        <name>Mg(2+)</name>
        <dbReference type="ChEBI" id="CHEBI:18420"/>
    </ligand>
</feature>
<evidence type="ECO:0000256" key="4">
    <source>
        <dbReference type="ARBA" id="ARBA00022664"/>
    </source>
</evidence>
<comment type="cofactor">
    <cofactor evidence="13">
        <name>Mg(2+)</name>
        <dbReference type="ChEBI" id="CHEBI:18420"/>
    </cofactor>
</comment>
<keyword evidence="11 13" id="KW-0694">RNA-binding</keyword>
<dbReference type="Gene3D" id="1.10.1520.10">
    <property type="entry name" value="Ribonuclease III domain"/>
    <property type="match status" value="1"/>
</dbReference>
<dbReference type="InterPro" id="IPR014720">
    <property type="entry name" value="dsRBD_dom"/>
</dbReference>
<evidence type="ECO:0000256" key="2">
    <source>
        <dbReference type="ARBA" id="ARBA00010183"/>
    </source>
</evidence>
<name>A0AB32XC97_MYCFM</name>
<dbReference type="EC" id="3.1.26.3" evidence="13"/>
<evidence type="ECO:0000256" key="1">
    <source>
        <dbReference type="ARBA" id="ARBA00000109"/>
    </source>
</evidence>
<dbReference type="Gene3D" id="3.30.160.20">
    <property type="match status" value="1"/>
</dbReference>
<comment type="subcellular location">
    <subcellularLocation>
        <location evidence="13">Cytoplasm</location>
    </subcellularLocation>
</comment>
<keyword evidence="3 13" id="KW-0698">rRNA processing</keyword>
<dbReference type="NCBIfam" id="TIGR02191">
    <property type="entry name" value="RNaseIII"/>
    <property type="match status" value="1"/>
</dbReference>
<reference evidence="16 17" key="1">
    <citation type="journal article" date="2011" name="J. Bacteriol.">
        <title>Genome sequence of the repetitive-sequence-rich Mycoplasma fermentans strain M64.</title>
        <authorList>
            <person name="Shu H.W."/>
            <person name="Liu T.T."/>
            <person name="Chang H.Y."/>
            <person name="Liu Y.M."/>
            <person name="Wu K.M."/>
            <person name="Shu H.Y."/>
            <person name="Tsai S.F."/>
            <person name="Hsiao K.J."/>
            <person name="Hu W.S."/>
            <person name="Ng W.V."/>
        </authorList>
    </citation>
    <scope>NUCLEOTIDE SEQUENCE [LARGE SCALE GENOMIC DNA]</scope>
    <source>
        <strain evidence="16 17">M64</strain>
    </source>
</reference>
<evidence type="ECO:0000256" key="5">
    <source>
        <dbReference type="ARBA" id="ARBA00022694"/>
    </source>
</evidence>
<evidence type="ECO:0000313" key="17">
    <source>
        <dbReference type="Proteomes" id="UP000007473"/>
    </source>
</evidence>
<keyword evidence="6 13" id="KW-0540">Nuclease</keyword>
<dbReference type="RefSeq" id="WP_013354742.1">
    <property type="nucleotide sequence ID" value="NC_014921.1"/>
</dbReference>
<evidence type="ECO:0000256" key="11">
    <source>
        <dbReference type="ARBA" id="ARBA00022884"/>
    </source>
</evidence>
<gene>
    <name evidence="13 16" type="primary">rnc</name>
    <name evidence="16" type="ordered locus">MfeM64YM_0626</name>
</gene>
<keyword evidence="13" id="KW-0963">Cytoplasm</keyword>
<dbReference type="GO" id="GO:0006397">
    <property type="term" value="P:mRNA processing"/>
    <property type="evidence" value="ECO:0007669"/>
    <property type="project" value="UniProtKB-UniRule"/>
</dbReference>
<organism evidence="16 17">
    <name type="scientific">Mycoplasmopsis fermentans (strain M64)</name>
    <name type="common">Mycoplasma fermentans</name>
    <dbReference type="NCBI Taxonomy" id="943945"/>
    <lineage>
        <taxon>Bacteria</taxon>
        <taxon>Bacillati</taxon>
        <taxon>Mycoplasmatota</taxon>
        <taxon>Mycoplasmoidales</taxon>
        <taxon>Metamycoplasmataceae</taxon>
        <taxon>Mycoplasmopsis</taxon>
    </lineage>
</organism>
<dbReference type="GO" id="GO:0019843">
    <property type="term" value="F:rRNA binding"/>
    <property type="evidence" value="ECO:0007669"/>
    <property type="project" value="UniProtKB-KW"/>
</dbReference>
<dbReference type="SUPFAM" id="SSF54768">
    <property type="entry name" value="dsRNA-binding domain-like"/>
    <property type="match status" value="1"/>
</dbReference>
<keyword evidence="10 13" id="KW-0460">Magnesium</keyword>
<evidence type="ECO:0000256" key="6">
    <source>
        <dbReference type="ARBA" id="ARBA00022722"/>
    </source>
</evidence>
<evidence type="ECO:0000256" key="8">
    <source>
        <dbReference type="ARBA" id="ARBA00022759"/>
    </source>
</evidence>
<dbReference type="GO" id="GO:0004525">
    <property type="term" value="F:ribonuclease III activity"/>
    <property type="evidence" value="ECO:0007669"/>
    <property type="project" value="UniProtKB-UniRule"/>
</dbReference>
<feature type="domain" description="RNase III" evidence="15">
    <location>
        <begin position="8"/>
        <end position="144"/>
    </location>
</feature>
<keyword evidence="7 13" id="KW-0479">Metal-binding</keyword>
<keyword evidence="4 13" id="KW-0507">mRNA processing</keyword>
<accession>A0AB32XC97</accession>
<dbReference type="PANTHER" id="PTHR14950:SF37">
    <property type="entry name" value="ENDORIBONUCLEASE DICER"/>
    <property type="match status" value="1"/>
</dbReference>
<dbReference type="GO" id="GO:0046872">
    <property type="term" value="F:metal ion binding"/>
    <property type="evidence" value="ECO:0007669"/>
    <property type="project" value="UniProtKB-KW"/>
</dbReference>
<evidence type="ECO:0000259" key="15">
    <source>
        <dbReference type="PROSITE" id="PS50142"/>
    </source>
</evidence>
<feature type="binding site" evidence="13">
    <location>
        <position position="133"/>
    </location>
    <ligand>
        <name>Mg(2+)</name>
        <dbReference type="ChEBI" id="CHEBI:18420"/>
    </ligand>
</feature>
<protein>
    <recommendedName>
        <fullName evidence="13">Ribonuclease 3</fullName>
        <ecNumber evidence="13">3.1.26.3</ecNumber>
    </recommendedName>
    <alternativeName>
        <fullName evidence="13">Ribonuclease III</fullName>
        <shortName evidence="13">RNase III</shortName>
    </alternativeName>
</protein>
<dbReference type="PANTHER" id="PTHR14950">
    <property type="entry name" value="DICER-RELATED"/>
    <property type="match status" value="1"/>
</dbReference>
<dbReference type="InterPro" id="IPR000999">
    <property type="entry name" value="RNase_III_dom"/>
</dbReference>
<feature type="active site" evidence="13">
    <location>
        <position position="133"/>
    </location>
</feature>
<dbReference type="Pfam" id="PF00035">
    <property type="entry name" value="dsrm"/>
    <property type="match status" value="1"/>
</dbReference>
<dbReference type="PROSITE" id="PS50137">
    <property type="entry name" value="DS_RBD"/>
    <property type="match status" value="1"/>
</dbReference>
<dbReference type="AlphaFoldDB" id="A0AB32XC97"/>
<dbReference type="InterPro" id="IPR011907">
    <property type="entry name" value="RNase_III"/>
</dbReference>
<proteinExistence type="inferred from homology"/>
<keyword evidence="13" id="KW-0699">rRNA-binding</keyword>
<evidence type="ECO:0000256" key="13">
    <source>
        <dbReference type="HAMAP-Rule" id="MF_00104"/>
    </source>
</evidence>
<evidence type="ECO:0000313" key="16">
    <source>
        <dbReference type="EMBL" id="ADV34624.1"/>
    </source>
</evidence>
<dbReference type="SUPFAM" id="SSF69065">
    <property type="entry name" value="RNase III domain-like"/>
    <property type="match status" value="1"/>
</dbReference>
<comment type="subunit">
    <text evidence="13">Homodimer.</text>
</comment>
<keyword evidence="8 13" id="KW-0255">Endonuclease</keyword>
<dbReference type="InterPro" id="IPR036389">
    <property type="entry name" value="RNase_III_sf"/>
</dbReference>
<dbReference type="Pfam" id="PF14622">
    <property type="entry name" value="Ribonucleas_3_3"/>
    <property type="match status" value="1"/>
</dbReference>
<evidence type="ECO:0000256" key="9">
    <source>
        <dbReference type="ARBA" id="ARBA00022801"/>
    </source>
</evidence>
<dbReference type="EMBL" id="CP002458">
    <property type="protein sequence ID" value="ADV34624.1"/>
    <property type="molecule type" value="Genomic_DNA"/>
</dbReference>
<dbReference type="CDD" id="cd10845">
    <property type="entry name" value="DSRM_RNAse_III_family"/>
    <property type="match status" value="1"/>
</dbReference>